<evidence type="ECO:0000313" key="3">
    <source>
        <dbReference type="EMBL" id="ANI91876.1"/>
    </source>
</evidence>
<sequence>MTAPRPSNHPNGAPFEGWDEPRRSRGPLIASIVLAVVIVIVVAAAIVWFVTDKRDSDSLADDPSFAVTTNEEAASNEQNTGAADGSTTTTESGNTTVTETVEPTTAPSGPMDGAGAGRSNYPLISGVPASAQVVPECDGRGVLIVQSVMGNSGDVAGEINAALAGNPGAVVYPPGVCPSIRGESGGAQIYAVVQDFGDNFDALCSAEATAGGDTNALNARRLDRSTNWESPC</sequence>
<reference evidence="3 4" key="1">
    <citation type="submission" date="2016-06" db="EMBL/GenBank/DDBJ databases">
        <title>Complete genome sequence of a saline-alkali tolerant type strain Dietzia timorensis ID05-A0528T.</title>
        <authorList>
            <person name="Wu X."/>
        </authorList>
    </citation>
    <scope>NUCLEOTIDE SEQUENCE [LARGE SCALE GENOMIC DNA]</scope>
    <source>
        <strain evidence="3 4">ID05-A0528</strain>
    </source>
</reference>
<protein>
    <submittedName>
        <fullName evidence="3">Uncharacterized protein</fullName>
    </submittedName>
</protein>
<keyword evidence="2" id="KW-0472">Membrane</keyword>
<dbReference type="OrthoDB" id="4427108at2"/>
<proteinExistence type="predicted"/>
<organism evidence="3 4">
    <name type="scientific">Dietzia timorensis</name>
    <dbReference type="NCBI Taxonomy" id="499555"/>
    <lineage>
        <taxon>Bacteria</taxon>
        <taxon>Bacillati</taxon>
        <taxon>Actinomycetota</taxon>
        <taxon>Actinomycetes</taxon>
        <taxon>Mycobacteriales</taxon>
        <taxon>Dietziaceae</taxon>
        <taxon>Dietzia</taxon>
    </lineage>
</organism>
<feature type="compositionally biased region" description="Low complexity" evidence="1">
    <location>
        <begin position="85"/>
        <end position="105"/>
    </location>
</feature>
<dbReference type="AlphaFoldDB" id="A0A173LHS2"/>
<name>A0A173LHS2_9ACTN</name>
<gene>
    <name evidence="3" type="ORF">BJL86_1084</name>
</gene>
<keyword evidence="2" id="KW-1133">Transmembrane helix</keyword>
<feature type="region of interest" description="Disordered" evidence="1">
    <location>
        <begin position="68"/>
        <end position="117"/>
    </location>
</feature>
<evidence type="ECO:0000313" key="4">
    <source>
        <dbReference type="Proteomes" id="UP000186104"/>
    </source>
</evidence>
<dbReference type="KEGG" id="dtm:BJL86_1084"/>
<dbReference type="RefSeq" id="WP_067474941.1">
    <property type="nucleotide sequence ID" value="NZ_CP015961.1"/>
</dbReference>
<feature type="transmembrane region" description="Helical" evidence="2">
    <location>
        <begin position="28"/>
        <end position="50"/>
    </location>
</feature>
<dbReference type="EMBL" id="CP015961">
    <property type="protein sequence ID" value="ANI91876.1"/>
    <property type="molecule type" value="Genomic_DNA"/>
</dbReference>
<evidence type="ECO:0000256" key="2">
    <source>
        <dbReference type="SAM" id="Phobius"/>
    </source>
</evidence>
<keyword evidence="2" id="KW-0812">Transmembrane</keyword>
<feature type="compositionally biased region" description="Polar residues" evidence="1">
    <location>
        <begin position="68"/>
        <end position="81"/>
    </location>
</feature>
<feature type="region of interest" description="Disordered" evidence="1">
    <location>
        <begin position="1"/>
        <end position="20"/>
    </location>
</feature>
<accession>A0A173LHS2</accession>
<dbReference type="Proteomes" id="UP000186104">
    <property type="component" value="Chromosome"/>
</dbReference>
<keyword evidence="4" id="KW-1185">Reference proteome</keyword>
<evidence type="ECO:0000256" key="1">
    <source>
        <dbReference type="SAM" id="MobiDB-lite"/>
    </source>
</evidence>